<dbReference type="PANTHER" id="PTHR43176:SF3">
    <property type="entry name" value="3-HYDROXYISOBUTYRYL-COA HYDROLASE, MITOCHONDRIAL"/>
    <property type="match status" value="1"/>
</dbReference>
<dbReference type="GO" id="GO:0003860">
    <property type="term" value="F:3-hydroxyisobutyryl-CoA hydrolase activity"/>
    <property type="evidence" value="ECO:0007669"/>
    <property type="project" value="UniProtKB-EC"/>
</dbReference>
<evidence type="ECO:0000259" key="4">
    <source>
        <dbReference type="Pfam" id="PF16113"/>
    </source>
</evidence>
<protein>
    <recommendedName>
        <fullName evidence="2">3-hydroxyisobutyryl-CoA hydrolase</fullName>
        <ecNumber evidence="2">3.1.2.4</ecNumber>
    </recommendedName>
</protein>
<organism evidence="5 6">
    <name type="scientific">Rhodococcus gordoniae</name>
    <dbReference type="NCBI Taxonomy" id="223392"/>
    <lineage>
        <taxon>Bacteria</taxon>
        <taxon>Bacillati</taxon>
        <taxon>Actinomycetota</taxon>
        <taxon>Actinomycetes</taxon>
        <taxon>Mycobacteriales</taxon>
        <taxon>Nocardiaceae</taxon>
        <taxon>Rhodococcus</taxon>
    </lineage>
</organism>
<name>A0A379M3S9_9NOCA</name>
<feature type="domain" description="Enoyl-CoA hydratase/isomerase" evidence="4">
    <location>
        <begin position="30"/>
        <end position="358"/>
    </location>
</feature>
<comment type="catalytic activity">
    <reaction evidence="1">
        <text>3-hydroxy-2-methylpropanoyl-CoA + H2O = 3-hydroxy-2-methylpropanoate + CoA + H(+)</text>
        <dbReference type="Rhea" id="RHEA:20888"/>
        <dbReference type="ChEBI" id="CHEBI:11805"/>
        <dbReference type="ChEBI" id="CHEBI:15377"/>
        <dbReference type="ChEBI" id="CHEBI:15378"/>
        <dbReference type="ChEBI" id="CHEBI:57287"/>
        <dbReference type="ChEBI" id="CHEBI:57340"/>
        <dbReference type="EC" id="3.1.2.4"/>
    </reaction>
</comment>
<dbReference type="AlphaFoldDB" id="A0A379M3S9"/>
<dbReference type="GO" id="GO:0016829">
    <property type="term" value="F:lyase activity"/>
    <property type="evidence" value="ECO:0007669"/>
    <property type="project" value="UniProtKB-KW"/>
</dbReference>
<dbReference type="Gene3D" id="3.90.226.10">
    <property type="entry name" value="2-enoyl-CoA Hydratase, Chain A, domain 1"/>
    <property type="match status" value="1"/>
</dbReference>
<sequence>MGRRRTSSVTGRLPPVNESFIRTRVANGVGEVQLDRPGALNALDRSMIRDVRSSLLAWRDDPAVTAVLVTSTSDRAFCAGGDVKPVREVALEGRFDTVREYFADEYRLDELVATYPKPYLAVLDGVTMGGGLGISVHGAVRVTTEKTTMAMPETAIGFVPDIGSSHFLPRLRGTTARCDAVGMYLGLTGARIDAGDALAVGLATHYVPSARIDDFTDRIRAGRWRDALDEFVEPAPESSLAQRFPDIEMVFGDGTVLDMVSRLDVLTDIDATWAEQTRTALRSLSPTSVWATAELMRRGAESTLEECFARELDVAVRVAATPDFAEGVRAVLVDKTRDPRWSPAALEDVDPVAIAALFGDR</sequence>
<dbReference type="GO" id="GO:0006574">
    <property type="term" value="P:L-valine catabolic process"/>
    <property type="evidence" value="ECO:0007669"/>
    <property type="project" value="TreeGrafter"/>
</dbReference>
<keyword evidence="6" id="KW-1185">Reference proteome</keyword>
<accession>A0A379M3S9</accession>
<evidence type="ECO:0000256" key="1">
    <source>
        <dbReference type="ARBA" id="ARBA00001709"/>
    </source>
</evidence>
<dbReference type="PANTHER" id="PTHR43176">
    <property type="entry name" value="3-HYDROXYISOBUTYRYL-COA HYDROLASE-RELATED"/>
    <property type="match status" value="1"/>
</dbReference>
<reference evidence="5 6" key="1">
    <citation type="submission" date="2018-06" db="EMBL/GenBank/DDBJ databases">
        <authorList>
            <consortium name="Pathogen Informatics"/>
            <person name="Doyle S."/>
        </authorList>
    </citation>
    <scope>NUCLEOTIDE SEQUENCE [LARGE SCALE GENOMIC DNA]</scope>
    <source>
        <strain evidence="5 6">NCTC13296</strain>
    </source>
</reference>
<keyword evidence="3" id="KW-0378">Hydrolase</keyword>
<dbReference type="Pfam" id="PF16113">
    <property type="entry name" value="ECH_2"/>
    <property type="match status" value="1"/>
</dbReference>
<dbReference type="InterPro" id="IPR045004">
    <property type="entry name" value="ECH_dom"/>
</dbReference>
<proteinExistence type="predicted"/>
<dbReference type="EC" id="3.1.2.4" evidence="2"/>
<evidence type="ECO:0000313" key="5">
    <source>
        <dbReference type="EMBL" id="SUE16967.1"/>
    </source>
</evidence>
<dbReference type="InterPro" id="IPR029045">
    <property type="entry name" value="ClpP/crotonase-like_dom_sf"/>
</dbReference>
<evidence type="ECO:0000256" key="3">
    <source>
        <dbReference type="ARBA" id="ARBA00022801"/>
    </source>
</evidence>
<dbReference type="SUPFAM" id="SSF52096">
    <property type="entry name" value="ClpP/crotonase"/>
    <property type="match status" value="1"/>
</dbReference>
<gene>
    <name evidence="5" type="primary">echA8_8</name>
    <name evidence="5" type="ORF">NCTC13296_03863</name>
</gene>
<dbReference type="InterPro" id="IPR032259">
    <property type="entry name" value="HIBYL-CoA-H"/>
</dbReference>
<dbReference type="Proteomes" id="UP000254569">
    <property type="component" value="Unassembled WGS sequence"/>
</dbReference>
<evidence type="ECO:0000256" key="2">
    <source>
        <dbReference type="ARBA" id="ARBA00011915"/>
    </source>
</evidence>
<keyword evidence="5" id="KW-0456">Lyase</keyword>
<dbReference type="EMBL" id="UGVI01000001">
    <property type="protein sequence ID" value="SUE16967.1"/>
    <property type="molecule type" value="Genomic_DNA"/>
</dbReference>
<evidence type="ECO:0000313" key="6">
    <source>
        <dbReference type="Proteomes" id="UP000254569"/>
    </source>
</evidence>
<dbReference type="NCBIfam" id="NF004127">
    <property type="entry name" value="PRK05617.1"/>
    <property type="match status" value="1"/>
</dbReference>
<dbReference type="CDD" id="cd06558">
    <property type="entry name" value="crotonase-like"/>
    <property type="match status" value="1"/>
</dbReference>